<dbReference type="EMBL" id="ON529857">
    <property type="protein sequence ID" value="USN15226.1"/>
    <property type="molecule type" value="Genomic_DNA"/>
</dbReference>
<accession>A0A9E7MQX5</accession>
<organism evidence="1 2">
    <name type="scientific">Brevundimonas phage vB_BpoS-Kikimora</name>
    <dbReference type="NCBI Taxonomy" id="2948601"/>
    <lineage>
        <taxon>Viruses</taxon>
        <taxon>Duplodnaviria</taxon>
        <taxon>Heunggongvirae</taxon>
        <taxon>Uroviricota</taxon>
        <taxon>Caudoviricetes</taxon>
        <taxon>Jeanschmidtviridae</taxon>
        <taxon>Kikimoravirus</taxon>
        <taxon>Kikimoravirus kikimora</taxon>
    </lineage>
</organism>
<keyword evidence="2" id="KW-1185">Reference proteome</keyword>
<name>A0A9E7MQX5_9CAUD</name>
<evidence type="ECO:0000313" key="2">
    <source>
        <dbReference type="Proteomes" id="UP001056576"/>
    </source>
</evidence>
<dbReference type="PROSITE" id="PS51257">
    <property type="entry name" value="PROKAR_LIPOPROTEIN"/>
    <property type="match status" value="1"/>
</dbReference>
<dbReference type="Proteomes" id="UP001056576">
    <property type="component" value="Segment"/>
</dbReference>
<protein>
    <recommendedName>
        <fullName evidence="3">Lipoprotein</fullName>
    </recommendedName>
</protein>
<proteinExistence type="predicted"/>
<evidence type="ECO:0000313" key="1">
    <source>
        <dbReference type="EMBL" id="USN15226.1"/>
    </source>
</evidence>
<sequence length="122" mass="13149">MNWKHCFGLASPFFALALISGVLGCAEEVQSNTPPPPSQEQVQPKAPTIAWQTKTIETSNQGRKTFVILEPTGCVYMVAGEELVQVHALTRFGSEMPVGCRPGGKEAMEEALAAVPTVRRGH</sequence>
<gene>
    <name evidence="1" type="ORF">KIKIMORA_00800</name>
</gene>
<reference evidence="1 2" key="1">
    <citation type="submission" date="2022-05" db="EMBL/GenBank/DDBJ databases">
        <authorList>
            <person name="Friedrich I."/>
            <person name="Poehlein A."/>
            <person name="Schneider D."/>
            <person name="Hertel R."/>
            <person name="Daniel R."/>
        </authorList>
    </citation>
    <scope>NUCLEOTIDE SEQUENCE [LARGE SCALE GENOMIC DNA]</scope>
</reference>
<evidence type="ECO:0008006" key="3">
    <source>
        <dbReference type="Google" id="ProtNLM"/>
    </source>
</evidence>